<dbReference type="RefSeq" id="WP_145400091.1">
    <property type="nucleotide sequence ID" value="NZ_VLKU01000018.1"/>
</dbReference>
<proteinExistence type="predicted"/>
<evidence type="ECO:0000313" key="2">
    <source>
        <dbReference type="Proteomes" id="UP000316225"/>
    </source>
</evidence>
<gene>
    <name evidence="1" type="ORF">IQ24_03953</name>
</gene>
<protein>
    <submittedName>
        <fullName evidence="1">Uncharacterized protein</fullName>
    </submittedName>
</protein>
<comment type="caution">
    <text evidence="1">The sequence shown here is derived from an EMBL/GenBank/DDBJ whole genome shotgun (WGS) entry which is preliminary data.</text>
</comment>
<dbReference type="AlphaFoldDB" id="A0A562N759"/>
<accession>A0A562N759</accession>
<name>A0A562N759_9RHOB</name>
<dbReference type="Proteomes" id="UP000316225">
    <property type="component" value="Unassembled WGS sequence"/>
</dbReference>
<dbReference type="EMBL" id="VLKU01000018">
    <property type="protein sequence ID" value="TWI27953.1"/>
    <property type="molecule type" value="Genomic_DNA"/>
</dbReference>
<sequence>MTLRALAITIGLAATLTQTAIGDEQKMTADYGVAHDAPLRTKIESFGQTAQTGARLELASLTDFPWDKVIPVQSSAPLELYAKLTGSSDWLTTERGQAVSDESVMLVFMDQDRVVAAPVIAPPIWIMGADPVPHGREAALVVTSPGPGSYAHLTLE</sequence>
<keyword evidence="2" id="KW-1185">Reference proteome</keyword>
<dbReference type="OrthoDB" id="7774846at2"/>
<organism evidence="1 2">
    <name type="scientific">Paracoccus sulfuroxidans</name>
    <dbReference type="NCBI Taxonomy" id="384678"/>
    <lineage>
        <taxon>Bacteria</taxon>
        <taxon>Pseudomonadati</taxon>
        <taxon>Pseudomonadota</taxon>
        <taxon>Alphaproteobacteria</taxon>
        <taxon>Rhodobacterales</taxon>
        <taxon>Paracoccaceae</taxon>
        <taxon>Paracoccus</taxon>
    </lineage>
</organism>
<evidence type="ECO:0000313" key="1">
    <source>
        <dbReference type="EMBL" id="TWI27953.1"/>
    </source>
</evidence>
<reference evidence="1 2" key="1">
    <citation type="journal article" date="2015" name="Stand. Genomic Sci.">
        <title>Genomic Encyclopedia of Bacterial and Archaeal Type Strains, Phase III: the genomes of soil and plant-associated and newly described type strains.</title>
        <authorList>
            <person name="Whitman W.B."/>
            <person name="Woyke T."/>
            <person name="Klenk H.P."/>
            <person name="Zhou Y."/>
            <person name="Lilburn T.G."/>
            <person name="Beck B.J."/>
            <person name="De Vos P."/>
            <person name="Vandamme P."/>
            <person name="Eisen J.A."/>
            <person name="Garrity G."/>
            <person name="Hugenholtz P."/>
            <person name="Kyrpides N.C."/>
        </authorList>
    </citation>
    <scope>NUCLEOTIDE SEQUENCE [LARGE SCALE GENOMIC DNA]</scope>
    <source>
        <strain evidence="1 2">CGMCC 1.5364</strain>
    </source>
</reference>